<dbReference type="AlphaFoldDB" id="A0A1M6BXS4"/>
<dbReference type="STRING" id="1168035.SAMN05444280_10365"/>
<protein>
    <recommendedName>
        <fullName evidence="3">DUF4861 domain-containing protein</fullName>
    </recommendedName>
</protein>
<organism evidence="1 2">
    <name type="scientific">Tangfeifania diversioriginum</name>
    <dbReference type="NCBI Taxonomy" id="1168035"/>
    <lineage>
        <taxon>Bacteria</taxon>
        <taxon>Pseudomonadati</taxon>
        <taxon>Bacteroidota</taxon>
        <taxon>Bacteroidia</taxon>
        <taxon>Marinilabiliales</taxon>
        <taxon>Prolixibacteraceae</taxon>
        <taxon>Tangfeifania</taxon>
    </lineage>
</organism>
<accession>A0A1M6BXS4</accession>
<dbReference type="EMBL" id="FQZE01000003">
    <property type="protein sequence ID" value="SHI53421.1"/>
    <property type="molecule type" value="Genomic_DNA"/>
</dbReference>
<dbReference type="InterPro" id="IPR032342">
    <property type="entry name" value="DUF4861"/>
</dbReference>
<sequence>MIMKATILIVCIFLGQILAAQNKTDVSLFLRNDSANYLNEISSESGDLFNALGHHGPAIENEWLGLRIYFDRKAAIDVYSKTKPGLELQKARWYPTPEQQANGWGADYYKAGTTVGLGGIRLWDGENVVPLHPVSKRSVRVVKEGTVSFMEMLSEDVPYKNQEVDILVRVIVYSGVRKAKVEAFALSDDDVQFVTGINYHEGQQIVVEDNRIFTWGLHPEDVAAESVGLGAAILFNPDDFEKKMDDGKAHLLIANPGKYISCWISSANAKEPEINTLEKFMDFPENVRSVR</sequence>
<evidence type="ECO:0008006" key="3">
    <source>
        <dbReference type="Google" id="ProtNLM"/>
    </source>
</evidence>
<proteinExistence type="predicted"/>
<dbReference type="Proteomes" id="UP000184050">
    <property type="component" value="Unassembled WGS sequence"/>
</dbReference>
<evidence type="ECO:0000313" key="1">
    <source>
        <dbReference type="EMBL" id="SHI53421.1"/>
    </source>
</evidence>
<gene>
    <name evidence="1" type="ORF">SAMN05444280_10365</name>
</gene>
<dbReference type="Pfam" id="PF16153">
    <property type="entry name" value="DUF4861"/>
    <property type="match status" value="1"/>
</dbReference>
<name>A0A1M6BXS4_9BACT</name>
<keyword evidence="2" id="KW-1185">Reference proteome</keyword>
<reference evidence="1 2" key="1">
    <citation type="submission" date="2016-11" db="EMBL/GenBank/DDBJ databases">
        <authorList>
            <person name="Jaros S."/>
            <person name="Januszkiewicz K."/>
            <person name="Wedrychowicz H."/>
        </authorList>
    </citation>
    <scope>NUCLEOTIDE SEQUENCE [LARGE SCALE GENOMIC DNA]</scope>
    <source>
        <strain evidence="1 2">DSM 27063</strain>
    </source>
</reference>
<evidence type="ECO:0000313" key="2">
    <source>
        <dbReference type="Proteomes" id="UP000184050"/>
    </source>
</evidence>